<organism evidence="1 2">
    <name type="scientific">Mesorhabditis belari</name>
    <dbReference type="NCBI Taxonomy" id="2138241"/>
    <lineage>
        <taxon>Eukaryota</taxon>
        <taxon>Metazoa</taxon>
        <taxon>Ecdysozoa</taxon>
        <taxon>Nematoda</taxon>
        <taxon>Chromadorea</taxon>
        <taxon>Rhabditida</taxon>
        <taxon>Rhabditina</taxon>
        <taxon>Rhabditomorpha</taxon>
        <taxon>Rhabditoidea</taxon>
        <taxon>Rhabditidae</taxon>
        <taxon>Mesorhabditinae</taxon>
        <taxon>Mesorhabditis</taxon>
    </lineage>
</organism>
<dbReference type="Proteomes" id="UP000887575">
    <property type="component" value="Unassembled WGS sequence"/>
</dbReference>
<proteinExistence type="predicted"/>
<protein>
    <recommendedName>
        <fullName evidence="3">F-box domain-containing protein</fullName>
    </recommendedName>
</protein>
<dbReference type="AlphaFoldDB" id="A0AAF3ERZ6"/>
<sequence>MAPIRMWNMTTFPIERLCFDLKLEVLEQLDARDVIELVKVNQGFLWMISSRPSTVFGHDVHDIQFGFGPRGIKVINIKKLNGNSLKQKDSIVQSIVDGHGLQLQPNRQGLRRLSETTSGREFTLFGLVSGSAPGVAFSFGSQDQEIRGSSQLPSKSSINKRSC</sequence>
<dbReference type="WBParaSite" id="MBELARI_LOCUS16886">
    <property type="protein sequence ID" value="MBELARI_LOCUS16886"/>
    <property type="gene ID" value="MBELARI_LOCUS16886"/>
</dbReference>
<reference evidence="2" key="1">
    <citation type="submission" date="2024-02" db="UniProtKB">
        <authorList>
            <consortium name="WormBaseParasite"/>
        </authorList>
    </citation>
    <scope>IDENTIFICATION</scope>
</reference>
<accession>A0AAF3ERZ6</accession>
<evidence type="ECO:0000313" key="1">
    <source>
        <dbReference type="Proteomes" id="UP000887575"/>
    </source>
</evidence>
<evidence type="ECO:0000313" key="2">
    <source>
        <dbReference type="WBParaSite" id="MBELARI_LOCUS16886"/>
    </source>
</evidence>
<evidence type="ECO:0008006" key="3">
    <source>
        <dbReference type="Google" id="ProtNLM"/>
    </source>
</evidence>
<name>A0AAF3ERZ6_9BILA</name>
<keyword evidence="1" id="KW-1185">Reference proteome</keyword>